<evidence type="ECO:0000313" key="3">
    <source>
        <dbReference type="Proteomes" id="UP000184096"/>
    </source>
</evidence>
<keyword evidence="1" id="KW-1133">Transmembrane helix</keyword>
<evidence type="ECO:0000256" key="1">
    <source>
        <dbReference type="SAM" id="Phobius"/>
    </source>
</evidence>
<feature type="transmembrane region" description="Helical" evidence="1">
    <location>
        <begin position="143"/>
        <end position="163"/>
    </location>
</feature>
<dbReference type="PANTHER" id="PTHR36840:SF1">
    <property type="entry name" value="BLL5714 PROTEIN"/>
    <property type="match status" value="1"/>
</dbReference>
<gene>
    <name evidence="2" type="ORF">SAMN05444170_5440</name>
</gene>
<dbReference type="PANTHER" id="PTHR36840">
    <property type="entry name" value="BLL5714 PROTEIN"/>
    <property type="match status" value="1"/>
</dbReference>
<feature type="transmembrane region" description="Helical" evidence="1">
    <location>
        <begin position="112"/>
        <end position="131"/>
    </location>
</feature>
<feature type="transmembrane region" description="Helical" evidence="1">
    <location>
        <begin position="239"/>
        <end position="258"/>
    </location>
</feature>
<proteinExistence type="predicted"/>
<protein>
    <submittedName>
        <fullName evidence="2">Low temperature requirement protein LtrA</fullName>
    </submittedName>
</protein>
<organism evidence="2 3">
    <name type="scientific">Bradyrhizobium erythrophlei</name>
    <dbReference type="NCBI Taxonomy" id="1437360"/>
    <lineage>
        <taxon>Bacteria</taxon>
        <taxon>Pseudomonadati</taxon>
        <taxon>Pseudomonadota</taxon>
        <taxon>Alphaproteobacteria</taxon>
        <taxon>Hyphomicrobiales</taxon>
        <taxon>Nitrobacteraceae</taxon>
        <taxon>Bradyrhizobium</taxon>
    </lineage>
</organism>
<keyword evidence="1" id="KW-0472">Membrane</keyword>
<sequence>MASDTERGALYRPIVPNQHSRVTYAELLFDLVFVFAVTQVSHTLLGHFTPIGALQTTLLLLSVWWVWVFTSWITNWLDPELTPVRILLFLLMLGGLVLSTSIPKAFDSRGLWFAIAYATMQVGRTIFLLLSTSPAQTGARMNAIRILVWLSTSGIFWIAGGLAEGEPRLVLWAIALAIEYVSPAVRFWIPKYGASSVTDWYVEGGHIAERCAGFIIIALGESIVVTGATFADLKWTSEVVVAFLSAFVAALAMWWIYFHKGAEAGSELISNSSEPGRLARLAYTYLHLPIVAGIILSAVADDVVLQHPAGHSDARVIVSAVGGPMLFLIGAILFKLAVRGWLQLSHGVGIVALGVLGWYGAELSPLMLSIATTVLMGIVAVWESLSLRSRPDNPQSEASSA</sequence>
<feature type="transmembrane region" description="Helical" evidence="1">
    <location>
        <begin position="86"/>
        <end position="106"/>
    </location>
</feature>
<dbReference type="Pfam" id="PF06772">
    <property type="entry name" value="LtrA"/>
    <property type="match status" value="1"/>
</dbReference>
<feature type="transmembrane region" description="Helical" evidence="1">
    <location>
        <begin position="27"/>
        <end position="45"/>
    </location>
</feature>
<dbReference type="InterPro" id="IPR010640">
    <property type="entry name" value="Low_temperature_requirement_A"/>
</dbReference>
<feature type="transmembrane region" description="Helical" evidence="1">
    <location>
        <begin position="278"/>
        <end position="296"/>
    </location>
</feature>
<feature type="transmembrane region" description="Helical" evidence="1">
    <location>
        <begin position="210"/>
        <end position="233"/>
    </location>
</feature>
<dbReference type="EMBL" id="LT670849">
    <property type="protein sequence ID" value="SHN83232.1"/>
    <property type="molecule type" value="Genomic_DNA"/>
</dbReference>
<dbReference type="AlphaFoldDB" id="A0A1M7UJP7"/>
<dbReference type="RefSeq" id="WP_072822579.1">
    <property type="nucleotide sequence ID" value="NZ_LT670849.1"/>
</dbReference>
<reference evidence="3" key="1">
    <citation type="submission" date="2016-11" db="EMBL/GenBank/DDBJ databases">
        <authorList>
            <person name="Varghese N."/>
            <person name="Submissions S."/>
        </authorList>
    </citation>
    <scope>NUCLEOTIDE SEQUENCE [LARGE SCALE GENOMIC DNA]</scope>
    <source>
        <strain evidence="3">GAS401</strain>
    </source>
</reference>
<feature type="transmembrane region" description="Helical" evidence="1">
    <location>
        <begin position="316"/>
        <end position="334"/>
    </location>
</feature>
<keyword evidence="3" id="KW-1185">Reference proteome</keyword>
<feature type="transmembrane region" description="Helical" evidence="1">
    <location>
        <begin position="341"/>
        <end position="360"/>
    </location>
</feature>
<keyword evidence="1" id="KW-0812">Transmembrane</keyword>
<feature type="transmembrane region" description="Helical" evidence="1">
    <location>
        <begin position="51"/>
        <end position="74"/>
    </location>
</feature>
<feature type="transmembrane region" description="Helical" evidence="1">
    <location>
        <begin position="366"/>
        <end position="385"/>
    </location>
</feature>
<accession>A0A1M7UJP7</accession>
<feature type="transmembrane region" description="Helical" evidence="1">
    <location>
        <begin position="169"/>
        <end position="189"/>
    </location>
</feature>
<evidence type="ECO:0000313" key="2">
    <source>
        <dbReference type="EMBL" id="SHN83232.1"/>
    </source>
</evidence>
<name>A0A1M7UJP7_9BRAD</name>
<dbReference type="OrthoDB" id="5520804at2"/>
<dbReference type="Proteomes" id="UP000184096">
    <property type="component" value="Chromosome I"/>
</dbReference>